<organism evidence="2 3">
    <name type="scientific">Desulfurispira natronophila</name>
    <dbReference type="NCBI Taxonomy" id="682562"/>
    <lineage>
        <taxon>Bacteria</taxon>
        <taxon>Pseudomonadati</taxon>
        <taxon>Chrysiogenota</taxon>
        <taxon>Chrysiogenia</taxon>
        <taxon>Chrysiogenales</taxon>
        <taxon>Chrysiogenaceae</taxon>
        <taxon>Desulfurispira</taxon>
    </lineage>
</organism>
<protein>
    <recommendedName>
        <fullName evidence="4">DUF1538 domain-containing protein</fullName>
    </recommendedName>
</protein>
<proteinExistence type="predicted"/>
<keyword evidence="3" id="KW-1185">Reference proteome</keyword>
<gene>
    <name evidence="2" type="ORF">HNR37_000433</name>
</gene>
<feature type="transmembrane region" description="Helical" evidence="1">
    <location>
        <begin position="55"/>
        <end position="76"/>
    </location>
</feature>
<sequence>MDSTQRYRVTFSQAVAILAPYLWSKLRQQLQAVLPIVAYLFLFQLIVLQKGVSDALTISGGMIGVLLGLMLFMEGLRVGLMPLGEAIGAGLPKRQGLPLVLGFAFILGIGSTLAEPAIGALQSVGMGVDPQQAPLLYYMLAERSMLLALCVGAGVGVAVMLGIIRFIHGFSLKFYAIPLVGILALGTMVAALLPDVEYIIGLAWDCGAVTTGPVTVPLVLALGLGVSRVVCTRSDTGMSGFGIITLASLFPIAAVLILGIVLYWQGDYVAAAGAATLVTQESNALLDSLLGALRAIVPLVTFLFLVQWLLIGERLRHLKEIVFGIVLTILGMALFNLGLLLGLVPLGDQVGSLVPATFSQVELDWLVEPHGALYGSLGIAVAILFAFFLGYGATLAEPALAALGEQVENLTNGAFKKRLLIQTVAFGVGSGIALGITKVIFNLPLSWLLLPAYGLLLVITVLSTETITNIGWDAAGVTTGPITVPLVIAMGLGVGSSVPGVVEGFGILALASVFPILSVLSMGLLVRAREPKGV</sequence>
<evidence type="ECO:0008006" key="4">
    <source>
        <dbReference type="Google" id="ProtNLM"/>
    </source>
</evidence>
<feature type="transmembrane region" description="Helical" evidence="1">
    <location>
        <begin position="145"/>
        <end position="167"/>
    </location>
</feature>
<dbReference type="AlphaFoldDB" id="A0A7W7Y313"/>
<dbReference type="InterPro" id="IPR011435">
    <property type="entry name" value="UmpAB"/>
</dbReference>
<feature type="transmembrane region" description="Helical" evidence="1">
    <location>
        <begin position="284"/>
        <end position="310"/>
    </location>
</feature>
<keyword evidence="1" id="KW-0812">Transmembrane</keyword>
<dbReference type="EMBL" id="JACHID010000002">
    <property type="protein sequence ID" value="MBB5021127.1"/>
    <property type="molecule type" value="Genomic_DNA"/>
</dbReference>
<feature type="transmembrane region" description="Helical" evidence="1">
    <location>
        <begin position="419"/>
        <end position="441"/>
    </location>
</feature>
<feature type="transmembrane region" description="Helical" evidence="1">
    <location>
        <begin position="97"/>
        <end position="125"/>
    </location>
</feature>
<feature type="transmembrane region" description="Helical" evidence="1">
    <location>
        <begin position="372"/>
        <end position="391"/>
    </location>
</feature>
<feature type="transmembrane region" description="Helical" evidence="1">
    <location>
        <begin position="30"/>
        <end position="49"/>
    </location>
</feature>
<evidence type="ECO:0000313" key="2">
    <source>
        <dbReference type="EMBL" id="MBB5021127.1"/>
    </source>
</evidence>
<dbReference type="RefSeq" id="WP_183729232.1">
    <property type="nucleotide sequence ID" value="NZ_JACHID010000002.1"/>
</dbReference>
<feature type="transmembrane region" description="Helical" evidence="1">
    <location>
        <begin position="214"/>
        <end position="231"/>
    </location>
</feature>
<comment type="caution">
    <text evidence="2">The sequence shown here is derived from an EMBL/GenBank/DDBJ whole genome shotgun (WGS) entry which is preliminary data.</text>
</comment>
<feature type="transmembrane region" description="Helical" evidence="1">
    <location>
        <begin position="322"/>
        <end position="344"/>
    </location>
</feature>
<feature type="transmembrane region" description="Helical" evidence="1">
    <location>
        <begin position="505"/>
        <end position="526"/>
    </location>
</feature>
<feature type="transmembrane region" description="Helical" evidence="1">
    <location>
        <begin position="447"/>
        <end position="467"/>
    </location>
</feature>
<dbReference type="Proteomes" id="UP000528322">
    <property type="component" value="Unassembled WGS sequence"/>
</dbReference>
<feature type="transmembrane region" description="Helical" evidence="1">
    <location>
        <begin position="474"/>
        <end position="493"/>
    </location>
</feature>
<evidence type="ECO:0000256" key="1">
    <source>
        <dbReference type="SAM" id="Phobius"/>
    </source>
</evidence>
<feature type="transmembrane region" description="Helical" evidence="1">
    <location>
        <begin position="243"/>
        <end position="264"/>
    </location>
</feature>
<feature type="transmembrane region" description="Helical" evidence="1">
    <location>
        <begin position="174"/>
        <end position="194"/>
    </location>
</feature>
<keyword evidence="1" id="KW-1133">Transmembrane helix</keyword>
<dbReference type="Pfam" id="PF07556">
    <property type="entry name" value="DUF1538"/>
    <property type="match status" value="2"/>
</dbReference>
<accession>A0A7W7Y313</accession>
<name>A0A7W7Y313_9BACT</name>
<reference evidence="2 3" key="1">
    <citation type="submission" date="2020-08" db="EMBL/GenBank/DDBJ databases">
        <title>Genomic Encyclopedia of Type Strains, Phase IV (KMG-IV): sequencing the most valuable type-strain genomes for metagenomic binning, comparative biology and taxonomic classification.</title>
        <authorList>
            <person name="Goeker M."/>
        </authorList>
    </citation>
    <scope>NUCLEOTIDE SEQUENCE [LARGE SCALE GENOMIC DNA]</scope>
    <source>
        <strain evidence="2 3">DSM 22071</strain>
    </source>
</reference>
<evidence type="ECO:0000313" key="3">
    <source>
        <dbReference type="Proteomes" id="UP000528322"/>
    </source>
</evidence>
<keyword evidence="1" id="KW-0472">Membrane</keyword>